<proteinExistence type="predicted"/>
<evidence type="ECO:0000256" key="3">
    <source>
        <dbReference type="SAM" id="SignalP"/>
    </source>
</evidence>
<dbReference type="Proteomes" id="UP000799424">
    <property type="component" value="Unassembled WGS sequence"/>
</dbReference>
<gene>
    <name evidence="4" type="ORF">CC86DRAFT_461844</name>
</gene>
<feature type="signal peptide" evidence="3">
    <location>
        <begin position="1"/>
        <end position="21"/>
    </location>
</feature>
<accession>A0A6A7AJL4</accession>
<dbReference type="OrthoDB" id="3695248at2759"/>
<protein>
    <recommendedName>
        <fullName evidence="6">Extracellular membrane protein CFEM domain-containing protein</fullName>
    </recommendedName>
</protein>
<feature type="transmembrane region" description="Helical" evidence="2">
    <location>
        <begin position="250"/>
        <end position="267"/>
    </location>
</feature>
<feature type="region of interest" description="Disordered" evidence="1">
    <location>
        <begin position="186"/>
        <end position="241"/>
    </location>
</feature>
<sequence>MRSSLALLAFFAHLFALRVVAHKDYWQINLQKCWRDCFGKTEDGCSSSSCVCNTSQDSDSYLPNVVSCAVSSCPADVWATQLVVGPLQLICLALNSPIPDDTMDAAYAAASKPSKSTGRPAATSSKTTEHKTSNGGDDDQKLTTTIKSTLTRTTTDSSGNTLVVFVPVMIGPAGVFTGAMSTSTLTGRATPSNVPSSVAASPSPSAAASSLTPTQLPPSSTAAAGTQRPNNPQGGNGSPFENMQAAASKWAVSGPLLGLGALALLFMRI</sequence>
<keyword evidence="3" id="KW-0732">Signal</keyword>
<dbReference type="EMBL" id="MU006216">
    <property type="protein sequence ID" value="KAF2833492.1"/>
    <property type="molecule type" value="Genomic_DNA"/>
</dbReference>
<keyword evidence="2" id="KW-1133">Transmembrane helix</keyword>
<dbReference type="AlphaFoldDB" id="A0A6A7AJL4"/>
<feature type="compositionally biased region" description="Polar residues" evidence="1">
    <location>
        <begin position="113"/>
        <end position="126"/>
    </location>
</feature>
<feature type="chain" id="PRO_5025569339" description="Extracellular membrane protein CFEM domain-containing protein" evidence="3">
    <location>
        <begin position="22"/>
        <end position="269"/>
    </location>
</feature>
<keyword evidence="2" id="KW-0812">Transmembrane</keyword>
<keyword evidence="2" id="KW-0472">Membrane</keyword>
<feature type="region of interest" description="Disordered" evidence="1">
    <location>
        <begin position="109"/>
        <end position="142"/>
    </location>
</feature>
<evidence type="ECO:0000313" key="5">
    <source>
        <dbReference type="Proteomes" id="UP000799424"/>
    </source>
</evidence>
<reference evidence="4" key="1">
    <citation type="journal article" date="2020" name="Stud. Mycol.">
        <title>101 Dothideomycetes genomes: a test case for predicting lifestyles and emergence of pathogens.</title>
        <authorList>
            <person name="Haridas S."/>
            <person name="Albert R."/>
            <person name="Binder M."/>
            <person name="Bloem J."/>
            <person name="Labutti K."/>
            <person name="Salamov A."/>
            <person name="Andreopoulos B."/>
            <person name="Baker S."/>
            <person name="Barry K."/>
            <person name="Bills G."/>
            <person name="Bluhm B."/>
            <person name="Cannon C."/>
            <person name="Castanera R."/>
            <person name="Culley D."/>
            <person name="Daum C."/>
            <person name="Ezra D."/>
            <person name="Gonzalez J."/>
            <person name="Henrissat B."/>
            <person name="Kuo A."/>
            <person name="Liang C."/>
            <person name="Lipzen A."/>
            <person name="Lutzoni F."/>
            <person name="Magnuson J."/>
            <person name="Mondo S."/>
            <person name="Nolan M."/>
            <person name="Ohm R."/>
            <person name="Pangilinan J."/>
            <person name="Park H.-J."/>
            <person name="Ramirez L."/>
            <person name="Alfaro M."/>
            <person name="Sun H."/>
            <person name="Tritt A."/>
            <person name="Yoshinaga Y."/>
            <person name="Zwiers L.-H."/>
            <person name="Turgeon B."/>
            <person name="Goodwin S."/>
            <person name="Spatafora J."/>
            <person name="Crous P."/>
            <person name="Grigoriev I."/>
        </authorList>
    </citation>
    <scope>NUCLEOTIDE SEQUENCE</scope>
    <source>
        <strain evidence="4">CBS 113818</strain>
    </source>
</reference>
<feature type="compositionally biased region" description="Low complexity" evidence="1">
    <location>
        <begin position="191"/>
        <end position="224"/>
    </location>
</feature>
<evidence type="ECO:0000256" key="2">
    <source>
        <dbReference type="SAM" id="Phobius"/>
    </source>
</evidence>
<organism evidence="4 5">
    <name type="scientific">Ophiobolus disseminans</name>
    <dbReference type="NCBI Taxonomy" id="1469910"/>
    <lineage>
        <taxon>Eukaryota</taxon>
        <taxon>Fungi</taxon>
        <taxon>Dikarya</taxon>
        <taxon>Ascomycota</taxon>
        <taxon>Pezizomycotina</taxon>
        <taxon>Dothideomycetes</taxon>
        <taxon>Pleosporomycetidae</taxon>
        <taxon>Pleosporales</taxon>
        <taxon>Pleosporineae</taxon>
        <taxon>Phaeosphaeriaceae</taxon>
        <taxon>Ophiobolus</taxon>
    </lineage>
</organism>
<evidence type="ECO:0000256" key="1">
    <source>
        <dbReference type="SAM" id="MobiDB-lite"/>
    </source>
</evidence>
<name>A0A6A7AJL4_9PLEO</name>
<keyword evidence="5" id="KW-1185">Reference proteome</keyword>
<evidence type="ECO:0008006" key="6">
    <source>
        <dbReference type="Google" id="ProtNLM"/>
    </source>
</evidence>
<evidence type="ECO:0000313" key="4">
    <source>
        <dbReference type="EMBL" id="KAF2833492.1"/>
    </source>
</evidence>